<evidence type="ECO:0000256" key="1">
    <source>
        <dbReference type="SAM" id="Phobius"/>
    </source>
</evidence>
<proteinExistence type="predicted"/>
<keyword evidence="1" id="KW-1133">Transmembrane helix</keyword>
<sequence length="123" mass="14420">MKFPADYHYTSPFRSCKYSNILHFISLLLIFSRVGLPNYIFIFLINKAANKEHRVETLLSGNSANACKLFNILKSFQHLFFFFQICTIFSISIKLVLLKSQEYGRIPAEFSIIRSEKKKKEEQ</sequence>
<gene>
    <name evidence="2" type="ORF">EC1118_1B15_4775g</name>
</gene>
<organism evidence="2 3">
    <name type="scientific">Saccharomyces cerevisiae (strain Lalvin EC1118 / Prise de mousse)</name>
    <name type="common">Baker's yeast</name>
    <dbReference type="NCBI Taxonomy" id="643680"/>
    <lineage>
        <taxon>Eukaryota</taxon>
        <taxon>Fungi</taxon>
        <taxon>Dikarya</taxon>
        <taxon>Ascomycota</taxon>
        <taxon>Saccharomycotina</taxon>
        <taxon>Saccharomycetes</taxon>
        <taxon>Saccharomycetales</taxon>
        <taxon>Saccharomycetaceae</taxon>
        <taxon>Saccharomyces</taxon>
    </lineage>
</organism>
<keyword evidence="1" id="KW-0472">Membrane</keyword>
<name>D3UF39_YEAS8</name>
<dbReference type="AlphaFoldDB" id="D3UF39"/>
<keyword evidence="1" id="KW-0812">Transmembrane</keyword>
<dbReference type="Proteomes" id="UP000000286">
    <property type="component" value="Chromosome II"/>
</dbReference>
<evidence type="ECO:0000313" key="3">
    <source>
        <dbReference type="Proteomes" id="UP000000286"/>
    </source>
</evidence>
<dbReference type="HOGENOM" id="CLU_2017000_0_0_1"/>
<feature type="transmembrane region" description="Helical" evidence="1">
    <location>
        <begin position="79"/>
        <end position="97"/>
    </location>
</feature>
<accession>D3UF39</accession>
<evidence type="ECO:0000313" key="2">
    <source>
        <dbReference type="EMBL" id="CBK39369.1"/>
    </source>
</evidence>
<reference evidence="2 3" key="1">
    <citation type="journal article" date="2009" name="Proc. Natl. Acad. Sci. U.S.A.">
        <title>Eukaryote-to-eukaryote gene transfer events revealed by the genome sequence of the wine yeast Saccharomyces cerevisiae EC1118.</title>
        <authorList>
            <person name="Novo M."/>
            <person name="Bigey F."/>
            <person name="Beyne E."/>
            <person name="Galeote V."/>
            <person name="Gavory F."/>
            <person name="Mallet S."/>
            <person name="Cambot B."/>
            <person name="Legras J.L."/>
            <person name="Wincker P."/>
            <person name="Casaregola S."/>
            <person name="Dequin S."/>
        </authorList>
    </citation>
    <scope>NUCLEOTIDE SEQUENCE [LARGE SCALE GENOMIC DNA]</scope>
    <source>
        <strain evidence="3">Lalvin EC1118 / Prise de mousse</strain>
    </source>
</reference>
<feature type="transmembrane region" description="Helical" evidence="1">
    <location>
        <begin position="21"/>
        <end position="45"/>
    </location>
</feature>
<protein>
    <submittedName>
        <fullName evidence="2">EC1118_1B15_4775p</fullName>
    </submittedName>
</protein>
<dbReference type="EMBL" id="FN393060">
    <property type="protein sequence ID" value="CBK39369.1"/>
    <property type="molecule type" value="Genomic_DNA"/>
</dbReference>